<feature type="transmembrane region" description="Helical" evidence="2">
    <location>
        <begin position="150"/>
        <end position="176"/>
    </location>
</feature>
<gene>
    <name evidence="3" type="ORF">AB5J49_42885</name>
</gene>
<evidence type="ECO:0000256" key="1">
    <source>
        <dbReference type="SAM" id="MobiDB-lite"/>
    </source>
</evidence>
<dbReference type="PANTHER" id="PTHR38441">
    <property type="entry name" value="INTEGRAL MEMBRANE PROTEIN-RELATED"/>
    <property type="match status" value="1"/>
</dbReference>
<feature type="region of interest" description="Disordered" evidence="1">
    <location>
        <begin position="49"/>
        <end position="109"/>
    </location>
</feature>
<dbReference type="Pfam" id="PF04341">
    <property type="entry name" value="DUF485"/>
    <property type="match status" value="1"/>
</dbReference>
<dbReference type="RefSeq" id="WP_369174291.1">
    <property type="nucleotide sequence ID" value="NZ_CP163439.1"/>
</dbReference>
<protein>
    <submittedName>
        <fullName evidence="3">DUF485 domain-containing protein</fullName>
    </submittedName>
</protein>
<name>A0AB39QAM3_9ACTN</name>
<dbReference type="AlphaFoldDB" id="A0AB39QAM3"/>
<organism evidence="3">
    <name type="scientific">Streptomyces sp. R28</name>
    <dbReference type="NCBI Taxonomy" id="3238628"/>
    <lineage>
        <taxon>Bacteria</taxon>
        <taxon>Bacillati</taxon>
        <taxon>Actinomycetota</taxon>
        <taxon>Actinomycetes</taxon>
        <taxon>Kitasatosporales</taxon>
        <taxon>Streptomycetaceae</taxon>
        <taxon>Streptomyces</taxon>
    </lineage>
</organism>
<feature type="transmembrane region" description="Helical" evidence="2">
    <location>
        <begin position="120"/>
        <end position="138"/>
    </location>
</feature>
<dbReference type="PANTHER" id="PTHR38441:SF1">
    <property type="entry name" value="MEMBRANE PROTEIN"/>
    <property type="match status" value="1"/>
</dbReference>
<proteinExistence type="predicted"/>
<feature type="compositionally biased region" description="Basic and acidic residues" evidence="1">
    <location>
        <begin position="201"/>
        <end position="210"/>
    </location>
</feature>
<feature type="region of interest" description="Disordered" evidence="1">
    <location>
        <begin position="201"/>
        <end position="225"/>
    </location>
</feature>
<evidence type="ECO:0000256" key="2">
    <source>
        <dbReference type="SAM" id="Phobius"/>
    </source>
</evidence>
<dbReference type="EMBL" id="CP163439">
    <property type="protein sequence ID" value="XDQ39569.1"/>
    <property type="molecule type" value="Genomic_DNA"/>
</dbReference>
<dbReference type="InterPro" id="IPR007436">
    <property type="entry name" value="DUF485"/>
</dbReference>
<reference evidence="3" key="1">
    <citation type="submission" date="2024-07" db="EMBL/GenBank/DDBJ databases">
        <authorList>
            <person name="Yu S.T."/>
        </authorList>
    </citation>
    <scope>NUCLEOTIDE SEQUENCE</scope>
    <source>
        <strain evidence="3">R28</strain>
    </source>
</reference>
<keyword evidence="2" id="KW-1133">Transmembrane helix</keyword>
<accession>A0AB39QAM3</accession>
<evidence type="ECO:0000313" key="3">
    <source>
        <dbReference type="EMBL" id="XDQ39569.1"/>
    </source>
</evidence>
<keyword evidence="2" id="KW-0812">Transmembrane</keyword>
<keyword evidence="2" id="KW-0472">Membrane</keyword>
<feature type="compositionally biased region" description="Basic residues" evidence="1">
    <location>
        <begin position="50"/>
        <end position="63"/>
    </location>
</feature>
<sequence>MVRTICRRPFFAGHRRPRNDHEGHECATGVRQFTSAVDSSMSPLPYSGFRTRRRSPTPHHKARAPVCPASRSKEGAPVPEFSPWHDNSFTTSPPHNEPAPTRRISEDPEFHSLRRAQRRFGVRATILSVGGFLLYVLLSHSVPGLMNQRLLGHLTLGLALGLGQFVVMGVTAWCYVRHMRTRVDPLARGLSSRLDQHEANSLRSAEHRGEAAQTVQPGSRGYRTW</sequence>
<feature type="compositionally biased region" description="Polar residues" evidence="1">
    <location>
        <begin position="85"/>
        <end position="94"/>
    </location>
</feature>